<dbReference type="Proteomes" id="UP000824120">
    <property type="component" value="Chromosome 8"/>
</dbReference>
<sequence length="263" mass="29798">MGLPMDDAVMIHKGKRSDEPYVITVNCPDKIGLGCDIYHNTLDFGLNITKRDVSTDGIWCYVVFWLVPHSSSSIVRWVNLKERLLSVCPSCSVSFYLNEPSPCSASFLVYLLTFCSCDRRGLLHDVTQVLCELELTIQRVKVTTTLSNRVLDIFFITDHSELLHTKERQNETYKQLHTVLGQSCSCELQFTGPQYDNLQCISSLSPSVSEELFRCELSDNVFRTQALSPDMTQLKKASVTIDNFLNPGHTLLQIGCVDHKFFL</sequence>
<dbReference type="SUPFAM" id="SSF55021">
    <property type="entry name" value="ACT-like"/>
    <property type="match status" value="2"/>
</dbReference>
<dbReference type="InterPro" id="IPR002912">
    <property type="entry name" value="ACT_dom"/>
</dbReference>
<keyword evidence="1 2" id="KW-0677">Repeat</keyword>
<dbReference type="AlphaFoldDB" id="A0A9J5XP56"/>
<feature type="domain" description="ACT" evidence="3">
    <location>
        <begin position="111"/>
        <end position="193"/>
    </location>
</feature>
<evidence type="ECO:0000313" key="4">
    <source>
        <dbReference type="EMBL" id="KAG5588872.1"/>
    </source>
</evidence>
<evidence type="ECO:0000256" key="2">
    <source>
        <dbReference type="RuleBase" id="RU369043"/>
    </source>
</evidence>
<dbReference type="PROSITE" id="PS51671">
    <property type="entry name" value="ACT"/>
    <property type="match status" value="1"/>
</dbReference>
<protein>
    <recommendedName>
        <fullName evidence="2">ACT domain-containing protein ACR</fullName>
    </recommendedName>
    <alternativeName>
        <fullName evidence="2">Protein ACT DOMAIN REPEATS</fullName>
    </alternativeName>
</protein>
<dbReference type="InterPro" id="IPR056816">
    <property type="entry name" value="ACR2/9/10_N"/>
</dbReference>
<dbReference type="Pfam" id="PF24914">
    <property type="entry name" value="ACR10_N"/>
    <property type="match status" value="1"/>
</dbReference>
<evidence type="ECO:0000259" key="3">
    <source>
        <dbReference type="PROSITE" id="PS51671"/>
    </source>
</evidence>
<proteinExistence type="predicted"/>
<dbReference type="InterPro" id="IPR040217">
    <property type="entry name" value="ACR1-12"/>
</dbReference>
<gene>
    <name evidence="4" type="ORF">H5410_039386</name>
</gene>
<evidence type="ECO:0000313" key="5">
    <source>
        <dbReference type="Proteomes" id="UP000824120"/>
    </source>
</evidence>
<name>A0A9J5XP56_SOLCO</name>
<dbReference type="PANTHER" id="PTHR31096">
    <property type="entry name" value="ACT DOMAIN-CONTAINING PROTEIN ACR4-RELATED"/>
    <property type="match status" value="1"/>
</dbReference>
<keyword evidence="5" id="KW-1185">Reference proteome</keyword>
<comment type="function">
    <text evidence="2">Binds amino acids.</text>
</comment>
<comment type="caution">
    <text evidence="4">The sequence shown here is derived from an EMBL/GenBank/DDBJ whole genome shotgun (WGS) entry which is preliminary data.</text>
</comment>
<dbReference type="GO" id="GO:0016597">
    <property type="term" value="F:amino acid binding"/>
    <property type="evidence" value="ECO:0007669"/>
    <property type="project" value="UniProtKB-UniRule"/>
</dbReference>
<evidence type="ECO:0000256" key="1">
    <source>
        <dbReference type="ARBA" id="ARBA00022737"/>
    </source>
</evidence>
<dbReference type="OrthoDB" id="2019824at2759"/>
<dbReference type="InterPro" id="IPR045865">
    <property type="entry name" value="ACT-like_dom_sf"/>
</dbReference>
<reference evidence="4 5" key="1">
    <citation type="submission" date="2020-09" db="EMBL/GenBank/DDBJ databases">
        <title>De no assembly of potato wild relative species, Solanum commersonii.</title>
        <authorList>
            <person name="Cho K."/>
        </authorList>
    </citation>
    <scope>NUCLEOTIDE SEQUENCE [LARGE SCALE GENOMIC DNA]</scope>
    <source>
        <strain evidence="4">LZ3.2</strain>
        <tissue evidence="4">Leaf</tissue>
    </source>
</reference>
<dbReference type="EMBL" id="JACXVP010000008">
    <property type="protein sequence ID" value="KAG5588872.1"/>
    <property type="molecule type" value="Genomic_DNA"/>
</dbReference>
<organism evidence="4 5">
    <name type="scientific">Solanum commersonii</name>
    <name type="common">Commerson's wild potato</name>
    <name type="synonym">Commerson's nightshade</name>
    <dbReference type="NCBI Taxonomy" id="4109"/>
    <lineage>
        <taxon>Eukaryota</taxon>
        <taxon>Viridiplantae</taxon>
        <taxon>Streptophyta</taxon>
        <taxon>Embryophyta</taxon>
        <taxon>Tracheophyta</taxon>
        <taxon>Spermatophyta</taxon>
        <taxon>Magnoliopsida</taxon>
        <taxon>eudicotyledons</taxon>
        <taxon>Gunneridae</taxon>
        <taxon>Pentapetalae</taxon>
        <taxon>asterids</taxon>
        <taxon>lamiids</taxon>
        <taxon>Solanales</taxon>
        <taxon>Solanaceae</taxon>
        <taxon>Solanoideae</taxon>
        <taxon>Solaneae</taxon>
        <taxon>Solanum</taxon>
    </lineage>
</organism>
<accession>A0A9J5XP56</accession>
<dbReference type="PANTHER" id="PTHR31096:SF14">
    <property type="entry name" value="ACT DOMAIN-CONTAINING PROTEIN ACR"/>
    <property type="match status" value="1"/>
</dbReference>